<dbReference type="Proteomes" id="UP000315677">
    <property type="component" value="Unassembled WGS sequence"/>
</dbReference>
<dbReference type="GO" id="GO:0016787">
    <property type="term" value="F:hydrolase activity"/>
    <property type="evidence" value="ECO:0007669"/>
    <property type="project" value="UniProtKB-KW"/>
</dbReference>
<sequence length="341" mass="36327">MMQPVTFTVSTALGAEQPLFQVAWVFLPPPDTAPKAALVCLPGGTYDKRYWHMEIDGHAGYSFAEHLADQGFIVVAVDHLGVGESSDPDETVILDLPRLADGDAEVARQIRARLEDGDLVHGLAPIDLPLIGVGHSMGACLTAMVQARAKPYDAVALLGYGAQVPTSNSRTVEGSTLESRIADSAARLREAAGHAENARWTMVPRARLRAHFHSPDVPDDVVAADNAAESRAPLPACHEVTAPGYAEPYMAEIDVPVFLGFGGGVDSTSDGHAEPGYYRACTDVTLYLLPGAAHCHNFASNREVLWDRLGAWATSQLSGHAEAPAGDGSVRTTLTEKRSWA</sequence>
<keyword evidence="3" id="KW-0378">Hydrolase</keyword>
<feature type="region of interest" description="Disordered" evidence="1">
    <location>
        <begin position="318"/>
        <end position="341"/>
    </location>
</feature>
<proteinExistence type="predicted"/>
<dbReference type="InterPro" id="IPR029058">
    <property type="entry name" value="AB_hydrolase_fold"/>
</dbReference>
<evidence type="ECO:0000256" key="1">
    <source>
        <dbReference type="SAM" id="MobiDB-lite"/>
    </source>
</evidence>
<evidence type="ECO:0000313" key="3">
    <source>
        <dbReference type="EMBL" id="TQM11265.1"/>
    </source>
</evidence>
<accession>A0A543DPM8</accession>
<dbReference type="Gene3D" id="3.40.50.1820">
    <property type="entry name" value="alpha/beta hydrolase"/>
    <property type="match status" value="1"/>
</dbReference>
<evidence type="ECO:0000313" key="4">
    <source>
        <dbReference type="Proteomes" id="UP000315677"/>
    </source>
</evidence>
<dbReference type="SUPFAM" id="SSF53474">
    <property type="entry name" value="alpha/beta-Hydrolases"/>
    <property type="match status" value="1"/>
</dbReference>
<feature type="domain" description="AB hydrolase-1" evidence="2">
    <location>
        <begin position="38"/>
        <end position="304"/>
    </location>
</feature>
<gene>
    <name evidence="3" type="ORF">FB558_3823</name>
</gene>
<keyword evidence="4" id="KW-1185">Reference proteome</keyword>
<dbReference type="Pfam" id="PF12697">
    <property type="entry name" value="Abhydrolase_6"/>
    <property type="match status" value="1"/>
</dbReference>
<protein>
    <submittedName>
        <fullName evidence="3">Alpha-beta hydrolase superfamily lysophospholipase</fullName>
    </submittedName>
</protein>
<reference evidence="3 4" key="1">
    <citation type="submission" date="2019-06" db="EMBL/GenBank/DDBJ databases">
        <title>Sequencing the genomes of 1000 actinobacteria strains.</title>
        <authorList>
            <person name="Klenk H.-P."/>
        </authorList>
    </citation>
    <scope>NUCLEOTIDE SEQUENCE [LARGE SCALE GENOMIC DNA]</scope>
    <source>
        <strain evidence="3 4">DSM 45301</strain>
    </source>
</reference>
<dbReference type="InterPro" id="IPR000073">
    <property type="entry name" value="AB_hydrolase_1"/>
</dbReference>
<dbReference type="AlphaFoldDB" id="A0A543DPM8"/>
<dbReference type="RefSeq" id="WP_142055283.1">
    <property type="nucleotide sequence ID" value="NZ_VFPA01000002.1"/>
</dbReference>
<comment type="caution">
    <text evidence="3">The sequence shown here is derived from an EMBL/GenBank/DDBJ whole genome shotgun (WGS) entry which is preliminary data.</text>
</comment>
<evidence type="ECO:0000259" key="2">
    <source>
        <dbReference type="Pfam" id="PF12697"/>
    </source>
</evidence>
<dbReference type="OrthoDB" id="5524362at2"/>
<dbReference type="EMBL" id="VFPA01000002">
    <property type="protein sequence ID" value="TQM11265.1"/>
    <property type="molecule type" value="Genomic_DNA"/>
</dbReference>
<name>A0A543DPM8_9PSEU</name>
<organism evidence="3 4">
    <name type="scientific">Pseudonocardia kunmingensis</name>
    <dbReference type="NCBI Taxonomy" id="630975"/>
    <lineage>
        <taxon>Bacteria</taxon>
        <taxon>Bacillati</taxon>
        <taxon>Actinomycetota</taxon>
        <taxon>Actinomycetes</taxon>
        <taxon>Pseudonocardiales</taxon>
        <taxon>Pseudonocardiaceae</taxon>
        <taxon>Pseudonocardia</taxon>
    </lineage>
</organism>